<evidence type="ECO:0000313" key="1">
    <source>
        <dbReference type="EMBL" id="KUM47228.1"/>
    </source>
</evidence>
<dbReference type="EMBL" id="LKAM01000002">
    <property type="protein sequence ID" value="KUM49717.1"/>
    <property type="molecule type" value="Genomic_DNA"/>
</dbReference>
<reference evidence="1" key="1">
    <citation type="journal article" date="2015" name="Genome Biol. Evol.">
        <title>Organellar Genomes of White Spruce (Picea glauca): Assembly and Annotation.</title>
        <authorList>
            <person name="Jackman S.D."/>
            <person name="Warren R.L."/>
            <person name="Gibb E.A."/>
            <person name="Vandervalk B.P."/>
            <person name="Mohamadi H."/>
            <person name="Chu J."/>
            <person name="Raymond A."/>
            <person name="Pleasance S."/>
            <person name="Coope R."/>
            <person name="Wildung M.R."/>
            <person name="Ritland C.E."/>
            <person name="Bousquet J."/>
            <person name="Jones S.J."/>
            <person name="Bohlmann J."/>
            <person name="Birol I."/>
        </authorList>
    </citation>
    <scope>NUCLEOTIDE SEQUENCE [LARGE SCALE GENOMIC DNA]</scope>
    <source>
        <tissue evidence="1">Flushing bud</tissue>
    </source>
</reference>
<accession>A0A117NGR9</accession>
<geneLocation type="mitochondrion" evidence="1"/>
<name>A0A117NGR9_PICGL</name>
<keyword evidence="1" id="KW-0496">Mitochondrion</keyword>
<comment type="caution">
    <text evidence="1">The sequence shown here is derived from an EMBL/GenBank/DDBJ whole genome shotgun (WGS) entry which is preliminary data.</text>
</comment>
<proteinExistence type="predicted"/>
<dbReference type="EMBL" id="LKAM01000008">
    <property type="protein sequence ID" value="KUM47228.1"/>
    <property type="molecule type" value="Genomic_DNA"/>
</dbReference>
<dbReference type="AlphaFoldDB" id="A0A117NGR9"/>
<sequence>MSCSPHGNRTALNKVVPRDLSTKVSKNGCLAALSRNGLQHIGVMVLVHKCILNFPESTCEFHPSP</sequence>
<gene>
    <name evidence="3" type="ORF">ABT39_MTgene2944</name>
    <name evidence="2" type="ORF">ABT39_MTgene4087</name>
    <name evidence="1" type="ORF">ABT39_MTgene6234</name>
</gene>
<evidence type="ECO:0000313" key="2">
    <source>
        <dbReference type="EMBL" id="KUM48751.1"/>
    </source>
</evidence>
<protein>
    <submittedName>
        <fullName evidence="1">Uncharacterized protein</fullName>
    </submittedName>
</protein>
<evidence type="ECO:0000313" key="3">
    <source>
        <dbReference type="EMBL" id="KUM49717.1"/>
    </source>
</evidence>
<organism evidence="1">
    <name type="scientific">Picea glauca</name>
    <name type="common">White spruce</name>
    <name type="synonym">Pinus glauca</name>
    <dbReference type="NCBI Taxonomy" id="3330"/>
    <lineage>
        <taxon>Eukaryota</taxon>
        <taxon>Viridiplantae</taxon>
        <taxon>Streptophyta</taxon>
        <taxon>Embryophyta</taxon>
        <taxon>Tracheophyta</taxon>
        <taxon>Spermatophyta</taxon>
        <taxon>Pinopsida</taxon>
        <taxon>Pinidae</taxon>
        <taxon>Conifers I</taxon>
        <taxon>Pinales</taxon>
        <taxon>Pinaceae</taxon>
        <taxon>Picea</taxon>
    </lineage>
</organism>
<dbReference type="EMBL" id="LKAM01000004">
    <property type="protein sequence ID" value="KUM48751.1"/>
    <property type="molecule type" value="Genomic_DNA"/>
</dbReference>